<evidence type="ECO:0000256" key="1">
    <source>
        <dbReference type="ARBA" id="ARBA00023122"/>
    </source>
</evidence>
<dbReference type="InterPro" id="IPR017158">
    <property type="entry name" value="Tscrpt-reg_CBS-contain_prd"/>
</dbReference>
<dbReference type="PANTHER" id="PTHR43080">
    <property type="entry name" value="CBS DOMAIN-CONTAINING PROTEIN CBSX3, MITOCHONDRIAL"/>
    <property type="match status" value="1"/>
</dbReference>
<dbReference type="SUPFAM" id="SSF47413">
    <property type="entry name" value="lambda repressor-like DNA-binding domains"/>
    <property type="match status" value="1"/>
</dbReference>
<dbReference type="InterPro" id="IPR000644">
    <property type="entry name" value="CBS_dom"/>
</dbReference>
<organism evidence="5">
    <name type="scientific">Thermodesulfobium narugense</name>
    <dbReference type="NCBI Taxonomy" id="184064"/>
    <lineage>
        <taxon>Bacteria</taxon>
        <taxon>Pseudomonadati</taxon>
        <taxon>Thermodesulfobiota</taxon>
        <taxon>Thermodesulfobiia</taxon>
        <taxon>Thermodesulfobiales</taxon>
        <taxon>Thermodesulfobiaceae</taxon>
        <taxon>Thermodesulfobium</taxon>
    </lineage>
</organism>
<keyword evidence="1 2" id="KW-0129">CBS domain</keyword>
<protein>
    <submittedName>
        <fullName evidence="5">CBS domain-containing protein</fullName>
    </submittedName>
</protein>
<dbReference type="InterPro" id="IPR001387">
    <property type="entry name" value="Cro/C1-type_HTH"/>
</dbReference>
<dbReference type="PROSITE" id="PS50943">
    <property type="entry name" value="HTH_CROC1"/>
    <property type="match status" value="1"/>
</dbReference>
<proteinExistence type="predicted"/>
<gene>
    <name evidence="5" type="ORF">ENL70_03195</name>
</gene>
<feature type="domain" description="CBS" evidence="4">
    <location>
        <begin position="73"/>
        <end position="129"/>
    </location>
</feature>
<dbReference type="PROSITE" id="PS51371">
    <property type="entry name" value="CBS"/>
    <property type="match status" value="1"/>
</dbReference>
<dbReference type="Pfam" id="PF01381">
    <property type="entry name" value="HTH_3"/>
    <property type="match status" value="1"/>
</dbReference>
<dbReference type="Gene3D" id="1.10.260.40">
    <property type="entry name" value="lambda repressor-like DNA-binding domains"/>
    <property type="match status" value="1"/>
</dbReference>
<sequence length="189" mass="20884">MVGLPPTPQELRILRKRAGLTQKELAKKAGISQSLVARIESGSVDPRVSTLRKILNVLSEEVSEVKLSAGSIMHQPVISVELEESIGKAVELMWKHGISQLPVFQNDKLVGSIREDTILKKLKDENIKELLKRKVSYLKEDPFPVVNVNTSVENVTKLLLSGSPAVLVNDHGRMVGIITKIDLIAKHIM</sequence>
<dbReference type="GO" id="GO:0003677">
    <property type="term" value="F:DNA binding"/>
    <property type="evidence" value="ECO:0007669"/>
    <property type="project" value="InterPro"/>
</dbReference>
<dbReference type="AlphaFoldDB" id="A0A7C5KBS9"/>
<evidence type="ECO:0000313" key="5">
    <source>
        <dbReference type="EMBL" id="HHI65539.1"/>
    </source>
</evidence>
<evidence type="ECO:0000259" key="3">
    <source>
        <dbReference type="PROSITE" id="PS50943"/>
    </source>
</evidence>
<accession>A0A7C5KBS9</accession>
<feature type="domain" description="HTH cro/C1-type" evidence="3">
    <location>
        <begin position="11"/>
        <end position="65"/>
    </location>
</feature>
<dbReference type="EMBL" id="DRUY01000109">
    <property type="protein sequence ID" value="HHI65539.1"/>
    <property type="molecule type" value="Genomic_DNA"/>
</dbReference>
<dbReference type="Gene3D" id="3.10.580.10">
    <property type="entry name" value="CBS-domain"/>
    <property type="match status" value="1"/>
</dbReference>
<dbReference type="PANTHER" id="PTHR43080:SF4">
    <property type="entry name" value="CRO-LIKE PROTEIN"/>
    <property type="match status" value="1"/>
</dbReference>
<dbReference type="InterPro" id="IPR046342">
    <property type="entry name" value="CBS_dom_sf"/>
</dbReference>
<dbReference type="InterPro" id="IPR051257">
    <property type="entry name" value="Diverse_CBS-Domain"/>
</dbReference>
<dbReference type="Pfam" id="PF00571">
    <property type="entry name" value="CBS"/>
    <property type="match status" value="2"/>
</dbReference>
<evidence type="ECO:0000259" key="4">
    <source>
        <dbReference type="PROSITE" id="PS51371"/>
    </source>
</evidence>
<dbReference type="SMART" id="SM00116">
    <property type="entry name" value="CBS"/>
    <property type="match status" value="2"/>
</dbReference>
<name>A0A7C5KBS9_9BACT</name>
<reference evidence="5" key="1">
    <citation type="journal article" date="2020" name="mSystems">
        <title>Genome- and Community-Level Interaction Insights into Carbon Utilization and Element Cycling Functions of Hydrothermarchaeota in Hydrothermal Sediment.</title>
        <authorList>
            <person name="Zhou Z."/>
            <person name="Liu Y."/>
            <person name="Xu W."/>
            <person name="Pan J."/>
            <person name="Luo Z.H."/>
            <person name="Li M."/>
        </authorList>
    </citation>
    <scope>NUCLEOTIDE SEQUENCE [LARGE SCALE GENOMIC DNA]</scope>
    <source>
        <strain evidence="5">SpSt-1019</strain>
    </source>
</reference>
<dbReference type="InterPro" id="IPR010982">
    <property type="entry name" value="Lambda_DNA-bd_dom_sf"/>
</dbReference>
<evidence type="ECO:0000256" key="2">
    <source>
        <dbReference type="PROSITE-ProRule" id="PRU00703"/>
    </source>
</evidence>
<dbReference type="CDD" id="cd00093">
    <property type="entry name" value="HTH_XRE"/>
    <property type="match status" value="1"/>
</dbReference>
<dbReference type="PIRSF" id="PIRSF037253">
    <property type="entry name" value="HTH_CBS_prd"/>
    <property type="match status" value="1"/>
</dbReference>
<comment type="caution">
    <text evidence="5">The sequence shown here is derived from an EMBL/GenBank/DDBJ whole genome shotgun (WGS) entry which is preliminary data.</text>
</comment>
<dbReference type="SUPFAM" id="SSF54631">
    <property type="entry name" value="CBS-domain pair"/>
    <property type="match status" value="1"/>
</dbReference>
<dbReference type="SMART" id="SM00530">
    <property type="entry name" value="HTH_XRE"/>
    <property type="match status" value="1"/>
</dbReference>